<proteinExistence type="predicted"/>
<protein>
    <submittedName>
        <fullName evidence="2">Uncharacterized protein</fullName>
    </submittedName>
</protein>
<dbReference type="VEuPathDB" id="TriTrypDB:LtaPh_1508300"/>
<gene>
    <name evidence="2" type="ORF">LtaPh_1508300</name>
</gene>
<organism evidence="2 3">
    <name type="scientific">Leishmania tarentolae</name>
    <name type="common">Sauroleishmania tarentolae</name>
    <dbReference type="NCBI Taxonomy" id="5689"/>
    <lineage>
        <taxon>Eukaryota</taxon>
        <taxon>Discoba</taxon>
        <taxon>Euglenozoa</taxon>
        <taxon>Kinetoplastea</taxon>
        <taxon>Metakinetoplastina</taxon>
        <taxon>Trypanosomatida</taxon>
        <taxon>Trypanosomatidae</taxon>
        <taxon>Leishmaniinae</taxon>
        <taxon>Leishmania</taxon>
        <taxon>lizard Leishmania</taxon>
    </lineage>
</organism>
<keyword evidence="3" id="KW-1185">Reference proteome</keyword>
<evidence type="ECO:0000313" key="2">
    <source>
        <dbReference type="EMBL" id="GET87272.1"/>
    </source>
</evidence>
<reference evidence="2" key="1">
    <citation type="submission" date="2019-11" db="EMBL/GenBank/DDBJ databases">
        <title>Leishmania tarentolae CDS.</title>
        <authorList>
            <person name="Goto Y."/>
            <person name="Yamagishi J."/>
        </authorList>
    </citation>
    <scope>NUCLEOTIDE SEQUENCE [LARGE SCALE GENOMIC DNA]</scope>
    <source>
        <strain evidence="2">Parrot Tar II</strain>
    </source>
</reference>
<feature type="region of interest" description="Disordered" evidence="1">
    <location>
        <begin position="201"/>
        <end position="238"/>
    </location>
</feature>
<dbReference type="AlphaFoldDB" id="A0A640KCX4"/>
<sequence length="406" mass="43914">MTGLPLTRSPSYDMERLSTSVAGSCPSASTPFKYLIASREVTRYQHPSFRSLELLLPASLWSDSFLQARARYTLLPQQPSPLLSPSSSVTREPSSSCALDDTSRTARTSSALEEQRSANSADVGSRLSGKWSFIEIYRNFKRARETATTCETVVEVPRRARLAERAVVEDALLSEYPPRTFSPSTSYFPSPSMSVVDGYSDTGVDHGDDHGEGVNVQGRGRSSSCSSSSTTPPAESIVASEVGTSHALVRECQMALSASSATAVAAASLNGPHAEALRVFETVLDRVSTSHETCCPLCSPPQPPRWGSCAQSVLLNRPLPARAVVSDLPDAHELPPTVEKQAETEAHRQRLLQRAHSLLNRHDDRLRYLSETKPSLVREAAQSHPLARACAQVGGLELVRALSATL</sequence>
<evidence type="ECO:0000313" key="3">
    <source>
        <dbReference type="Proteomes" id="UP000419144"/>
    </source>
</evidence>
<dbReference type="OrthoDB" id="267561at2759"/>
<feature type="compositionally biased region" description="Basic and acidic residues" evidence="1">
    <location>
        <begin position="203"/>
        <end position="212"/>
    </location>
</feature>
<comment type="caution">
    <text evidence="2">The sequence shown here is derived from an EMBL/GenBank/DDBJ whole genome shotgun (WGS) entry which is preliminary data.</text>
</comment>
<name>A0A640KCX4_LEITA</name>
<dbReference type="Proteomes" id="UP000419144">
    <property type="component" value="Unassembled WGS sequence"/>
</dbReference>
<feature type="region of interest" description="Disordered" evidence="1">
    <location>
        <begin position="81"/>
        <end position="119"/>
    </location>
</feature>
<feature type="compositionally biased region" description="Polar residues" evidence="1">
    <location>
        <begin position="105"/>
        <end position="119"/>
    </location>
</feature>
<feature type="compositionally biased region" description="Low complexity" evidence="1">
    <location>
        <begin position="81"/>
        <end position="96"/>
    </location>
</feature>
<accession>A0A640KCX4</accession>
<dbReference type="EMBL" id="BLBS01000019">
    <property type="protein sequence ID" value="GET87272.1"/>
    <property type="molecule type" value="Genomic_DNA"/>
</dbReference>
<evidence type="ECO:0000256" key="1">
    <source>
        <dbReference type="SAM" id="MobiDB-lite"/>
    </source>
</evidence>